<reference evidence="3" key="1">
    <citation type="submission" date="2014-04" db="EMBL/GenBank/DDBJ databases">
        <title>Evolutionary Origins and Diversification of the Mycorrhizal Mutualists.</title>
        <authorList>
            <consortium name="DOE Joint Genome Institute"/>
            <consortium name="Mycorrhizal Genomics Consortium"/>
            <person name="Kohler A."/>
            <person name="Kuo A."/>
            <person name="Nagy L.G."/>
            <person name="Floudas D."/>
            <person name="Copeland A."/>
            <person name="Barry K.W."/>
            <person name="Cichocki N."/>
            <person name="Veneault-Fourrey C."/>
            <person name="LaButti K."/>
            <person name="Lindquist E.A."/>
            <person name="Lipzen A."/>
            <person name="Lundell T."/>
            <person name="Morin E."/>
            <person name="Murat C."/>
            <person name="Riley R."/>
            <person name="Ohm R."/>
            <person name="Sun H."/>
            <person name="Tunlid A."/>
            <person name="Henrissat B."/>
            <person name="Grigoriev I.V."/>
            <person name="Hibbett D.S."/>
            <person name="Martin F."/>
        </authorList>
    </citation>
    <scope>NUCLEOTIDE SEQUENCE [LARGE SCALE GENOMIC DNA]</scope>
    <source>
        <strain evidence="3">FD-334 SS-4</strain>
    </source>
</reference>
<keyword evidence="3" id="KW-1185">Reference proteome</keyword>
<dbReference type="AlphaFoldDB" id="A0A0D2PBX2"/>
<sequence>MRLASRRRPRSRRDGGGGSEAPASPPGLGRIAISAGLRPQPPQPHSGCVSIWILITLRDRIVPASRGYAAREWGHPSRVSRAVRGAWPGGDSCSLRDRTRFELSLNRFVVSPRGCAASGAQGALLATPWTGQDACGLPALVPWSVGRRSWSKEQRRQAPALQPPPGPSRSCAHTCARPGGQHARCHGPPRSGDDTRRRGRPRAPAARAGAQSSHRRPPPARVQMEACPPLRQGAQSPRTHAPAPGGWWVQRVRGDPSSAAGAIAASPLMHGWMDGCLMGAFGDGRRLRAQPAPGSGVAWRGVRLGKEQQVDAPLPFPPLARRFCAWTGAARWIFAPPLGPATLPLVLAIIARASC</sequence>
<evidence type="ECO:0000313" key="3">
    <source>
        <dbReference type="Proteomes" id="UP000054270"/>
    </source>
</evidence>
<feature type="region of interest" description="Disordered" evidence="1">
    <location>
        <begin position="1"/>
        <end position="44"/>
    </location>
</feature>
<feature type="region of interest" description="Disordered" evidence="1">
    <location>
        <begin position="148"/>
        <end position="222"/>
    </location>
</feature>
<proteinExistence type="predicted"/>
<organism evidence="2 3">
    <name type="scientific">Hypholoma sublateritium (strain FD-334 SS-4)</name>
    <dbReference type="NCBI Taxonomy" id="945553"/>
    <lineage>
        <taxon>Eukaryota</taxon>
        <taxon>Fungi</taxon>
        <taxon>Dikarya</taxon>
        <taxon>Basidiomycota</taxon>
        <taxon>Agaricomycotina</taxon>
        <taxon>Agaricomycetes</taxon>
        <taxon>Agaricomycetidae</taxon>
        <taxon>Agaricales</taxon>
        <taxon>Agaricineae</taxon>
        <taxon>Strophariaceae</taxon>
        <taxon>Hypholoma</taxon>
    </lineage>
</organism>
<dbReference type="Proteomes" id="UP000054270">
    <property type="component" value="Unassembled WGS sequence"/>
</dbReference>
<feature type="compositionally biased region" description="Low complexity" evidence="1">
    <location>
        <begin position="20"/>
        <end position="29"/>
    </location>
</feature>
<accession>A0A0D2PBX2</accession>
<feature type="compositionally biased region" description="Basic residues" evidence="1">
    <location>
        <begin position="1"/>
        <end position="11"/>
    </location>
</feature>
<protein>
    <submittedName>
        <fullName evidence="2">Uncharacterized protein</fullName>
    </submittedName>
</protein>
<evidence type="ECO:0000256" key="1">
    <source>
        <dbReference type="SAM" id="MobiDB-lite"/>
    </source>
</evidence>
<evidence type="ECO:0000313" key="2">
    <source>
        <dbReference type="EMBL" id="KJA28364.1"/>
    </source>
</evidence>
<name>A0A0D2PBX2_HYPSF</name>
<dbReference type="EMBL" id="KN817521">
    <property type="protein sequence ID" value="KJA28364.1"/>
    <property type="molecule type" value="Genomic_DNA"/>
</dbReference>
<gene>
    <name evidence="2" type="ORF">HYPSUDRAFT_51199</name>
</gene>